<keyword evidence="2" id="KW-1133">Transmembrane helix</keyword>
<feature type="transmembrane region" description="Helical" evidence="2">
    <location>
        <begin position="72"/>
        <end position="94"/>
    </location>
</feature>
<dbReference type="EMBL" id="LT615263">
    <property type="protein sequence ID" value="SCO72219.1"/>
    <property type="molecule type" value="Genomic_DNA"/>
</dbReference>
<evidence type="ECO:0000256" key="2">
    <source>
        <dbReference type="SAM" id="Phobius"/>
    </source>
</evidence>
<dbReference type="Proteomes" id="UP000196402">
    <property type="component" value="Chromosome 8"/>
</dbReference>
<dbReference type="EMBL" id="LT615246">
    <property type="protein sequence ID" value="SCO66791.1"/>
    <property type="molecule type" value="Genomic_DNA"/>
</dbReference>
<evidence type="ECO:0000313" key="6">
    <source>
        <dbReference type="Proteomes" id="UP000196402"/>
    </source>
</evidence>
<feature type="region of interest" description="Disordered" evidence="1">
    <location>
        <begin position="330"/>
        <end position="353"/>
    </location>
</feature>
<accession>A0A1G4HBP3</accession>
<feature type="region of interest" description="Disordered" evidence="1">
    <location>
        <begin position="242"/>
        <end position="274"/>
    </location>
</feature>
<dbReference type="Proteomes" id="UP000305196">
    <property type="component" value="Chromosome 8"/>
</dbReference>
<keyword evidence="2" id="KW-0472">Membrane</keyword>
<keyword evidence="2" id="KW-0812">Transmembrane</keyword>
<dbReference type="EMBL" id="CAJZCX010000009">
    <property type="protein sequence ID" value="CAG9478764.1"/>
    <property type="molecule type" value="Genomic_DNA"/>
</dbReference>
<organism evidence="5 7">
    <name type="scientific">Plasmodium vivax</name>
    <name type="common">malaria parasite P. vivax</name>
    <dbReference type="NCBI Taxonomy" id="5855"/>
    <lineage>
        <taxon>Eukaryota</taxon>
        <taxon>Sar</taxon>
        <taxon>Alveolata</taxon>
        <taxon>Apicomplexa</taxon>
        <taxon>Aconoidasida</taxon>
        <taxon>Haemosporida</taxon>
        <taxon>Plasmodiidae</taxon>
        <taxon>Plasmodium</taxon>
        <taxon>Plasmodium (Plasmodium)</taxon>
    </lineage>
</organism>
<feature type="region of interest" description="Disordered" evidence="1">
    <location>
        <begin position="462"/>
        <end position="572"/>
    </location>
</feature>
<protein>
    <submittedName>
        <fullName evidence="3">(malaria parasite P. vivax) hypothetical protein</fullName>
    </submittedName>
</protein>
<evidence type="ECO:0000256" key="1">
    <source>
        <dbReference type="SAM" id="MobiDB-lite"/>
    </source>
</evidence>
<feature type="region of interest" description="Disordered" evidence="1">
    <location>
        <begin position="428"/>
        <end position="450"/>
    </location>
</feature>
<feature type="region of interest" description="Disordered" evidence="1">
    <location>
        <begin position="383"/>
        <end position="404"/>
    </location>
</feature>
<dbReference type="VEuPathDB" id="PlasmoDB:PVW1_080012800"/>
<feature type="compositionally biased region" description="Basic and acidic residues" evidence="1">
    <location>
        <begin position="530"/>
        <end position="543"/>
    </location>
</feature>
<feature type="region of interest" description="Disordered" evidence="1">
    <location>
        <begin position="37"/>
        <end position="61"/>
    </location>
</feature>
<proteinExistence type="predicted"/>
<dbReference type="eggNOG" id="ENOG502QWXN">
    <property type="taxonomic scope" value="Eukaryota"/>
</dbReference>
<name>A0A1G4HBP3_PLAVI</name>
<feature type="compositionally biased region" description="Basic and acidic residues" evidence="1">
    <location>
        <begin position="506"/>
        <end position="518"/>
    </location>
</feature>
<dbReference type="VEuPathDB" id="PlasmoDB:PVX_094585"/>
<sequence length="907" mass="102518">MIHLRHALRKGGAVKHVSIVGSTRRLGEKELKRFSPIGNRKLHSRNSPNGEQHEDNNSGSLISEKKKKNNNFFKSLFVATFFCYICYEGLHIILDDERVREKIKKLTGLSNLIDLKIMPLQMYLDGVAQKLKGYLLVIVKNGNYYSLLLCRSLKGFISKRDDNCSGFVGPVEKRDLSEPLSSPRGGGSADIARDDEAGAAITTLTAHIAISPEDNLKHTHTAEKPPIELHSPICFDEEAHGDNSMLEEGTPEETEEANPVRETSPNGDLEEHSSSDDIRLVIDLLNRVNSPEGEEEDVLNLHGEDLTNRCPIDGYEDMSIGGTTIGGVTIGGTTTGNTPDDEVTPHGEDQSGGAEEMFLGEQVEETERETNGQHNVNGHICADEEEINRPGEDNPADVPLTSEEKQPPLVGSIEEDQKLFADEVVTTVTKKTHDEENKEESYTDTHGQTAHTLIEGKELCREGQQKDGGAEEASSYEREADISLRSDSHPVKEKDTTEGCEPEVEAAAKKGSDNRDDQQSPNTPQGNPPSDKHIREEIAEGRSEVPLNGGEIKGIVKNEGQKSEGPSGELSKEELNDKLITMFLNELLTRKYKDILMEEEKEALKRGLTVKYNDTYLKEKKKMQKKLQKCMRRKLKEAEMLLKKSYESEKEIFACLMRNQKREEVKMERTKIEDELNRVRKNYLSKINSYARDVDAMRGSHFREKVKMEKLETINDIQNKLIHLQNCIIQDLAIESILTDVKRHFKKDPFLDSVFATLPDNFFSHTFKPTSNNIEKMKKEFYILYREGVKEAFIQHGENYFLKKIISRVASFFYLNCEPKMGILFHRSLTDDSSLKCNLVHLSYALSSVQQNQFVDALRYIDELTGSCKTTFSPFSEHVRNVVLFRYYLRLAVSRLMLAGKALRLAE</sequence>
<gene>
    <name evidence="5" type="ORF">PVC01_080012300</name>
    <name evidence="4" type="ORF">PVT01_080012400</name>
    <name evidence="3" type="ORF">PVW1_080012800</name>
</gene>
<evidence type="ECO:0000313" key="3">
    <source>
        <dbReference type="EMBL" id="CAG9478764.1"/>
    </source>
</evidence>
<feature type="compositionally biased region" description="Basic and acidic residues" evidence="1">
    <location>
        <begin position="462"/>
        <end position="497"/>
    </location>
</feature>
<dbReference type="VEuPathDB" id="PlasmoDB:PVP01_0807500"/>
<dbReference type="Proteomes" id="UP000779233">
    <property type="component" value="Unassembled WGS sequence"/>
</dbReference>
<reference evidence="6 7" key="1">
    <citation type="submission" date="2016-07" db="EMBL/GenBank/DDBJ databases">
        <authorList>
            <consortium name="Pathogen Informatics"/>
        </authorList>
    </citation>
    <scope>NUCLEOTIDE SEQUENCE [LARGE SCALE GENOMIC DNA]</scope>
    <source>
        <strain evidence="3">PvW1</strain>
    </source>
</reference>
<dbReference type="AlphaFoldDB" id="A0A1G4HBP3"/>
<evidence type="ECO:0000313" key="4">
    <source>
        <dbReference type="EMBL" id="SCO66791.1"/>
    </source>
</evidence>
<feature type="compositionally biased region" description="Basic and acidic residues" evidence="1">
    <location>
        <begin position="431"/>
        <end position="443"/>
    </location>
</feature>
<dbReference type="VEuPathDB" id="PlasmoDB:PVPAM_080019600"/>
<evidence type="ECO:0000313" key="5">
    <source>
        <dbReference type="EMBL" id="SCO72219.1"/>
    </source>
</evidence>
<evidence type="ECO:0000313" key="7">
    <source>
        <dbReference type="Proteomes" id="UP000305196"/>
    </source>
</evidence>